<comment type="caution">
    <text evidence="1">The sequence shown here is derived from an EMBL/GenBank/DDBJ whole genome shotgun (WGS) entry which is preliminary data.</text>
</comment>
<gene>
    <name evidence="1" type="ORF">BX611_1212</name>
</gene>
<dbReference type="Proteomes" id="UP000256429">
    <property type="component" value="Unassembled WGS sequence"/>
</dbReference>
<dbReference type="EMBL" id="QTTQ01000010">
    <property type="protein sequence ID" value="REE81677.1"/>
    <property type="molecule type" value="Genomic_DNA"/>
</dbReference>
<evidence type="ECO:0000313" key="1">
    <source>
        <dbReference type="EMBL" id="REE81677.1"/>
    </source>
</evidence>
<accession>A0A3D9RPE5</accession>
<sequence>MIIQEGGNKTNELWFTFEHINQLIEHIIWPLTVLIILLMYRKHVSGVIKRLGSFEAGATGISMTFDHKLEETFTNFLPAESSDIKSKSGVKIKSNDKIPNTPYHELLNIREGLHNLIINKAQEFNISTVDKSSIELCEILKEQENISIKNANYFKALIDLTNSGDTSINQLQVSKLKELYNNLKLQIL</sequence>
<dbReference type="OrthoDB" id="1448613at2"/>
<evidence type="ECO:0000313" key="2">
    <source>
        <dbReference type="Proteomes" id="UP000256429"/>
    </source>
</evidence>
<organism evidence="1 2">
    <name type="scientific">Lutibacter oceani</name>
    <dbReference type="NCBI Taxonomy" id="1853311"/>
    <lineage>
        <taxon>Bacteria</taxon>
        <taxon>Pseudomonadati</taxon>
        <taxon>Bacteroidota</taxon>
        <taxon>Flavobacteriia</taxon>
        <taxon>Flavobacteriales</taxon>
        <taxon>Flavobacteriaceae</taxon>
        <taxon>Lutibacter</taxon>
    </lineage>
</organism>
<proteinExistence type="predicted"/>
<protein>
    <submittedName>
        <fullName evidence="1">Uncharacterized protein</fullName>
    </submittedName>
</protein>
<dbReference type="AlphaFoldDB" id="A0A3D9RPE5"/>
<dbReference type="RefSeq" id="WP_115879169.1">
    <property type="nucleotide sequence ID" value="NZ_QTTQ01000010.1"/>
</dbReference>
<reference evidence="1 2" key="1">
    <citation type="submission" date="2018-08" db="EMBL/GenBank/DDBJ databases">
        <title>Genomic Encyclopedia of Type Strains, Phase III (KMG-III): the genomes of soil and plant-associated and newly described type strains.</title>
        <authorList>
            <person name="Whitman W."/>
        </authorList>
    </citation>
    <scope>NUCLEOTIDE SEQUENCE [LARGE SCALE GENOMIC DNA]</scope>
    <source>
        <strain evidence="1 2">325-5</strain>
    </source>
</reference>
<name>A0A3D9RPE5_9FLAO</name>
<keyword evidence="2" id="KW-1185">Reference proteome</keyword>